<comment type="caution">
    <text evidence="5">The sequence shown here is derived from an EMBL/GenBank/DDBJ whole genome shotgun (WGS) entry which is preliminary data.</text>
</comment>
<dbReference type="Pfam" id="PF00496">
    <property type="entry name" value="SBP_bac_5"/>
    <property type="match status" value="1"/>
</dbReference>
<evidence type="ECO:0000313" key="6">
    <source>
        <dbReference type="Proteomes" id="UP000176700"/>
    </source>
</evidence>
<dbReference type="PANTHER" id="PTHR30290">
    <property type="entry name" value="PERIPLASMIC BINDING COMPONENT OF ABC TRANSPORTER"/>
    <property type="match status" value="1"/>
</dbReference>
<dbReference type="PANTHER" id="PTHR30290:SF9">
    <property type="entry name" value="OLIGOPEPTIDE-BINDING PROTEIN APPA"/>
    <property type="match status" value="1"/>
</dbReference>
<proteinExistence type="inferred from homology"/>
<protein>
    <recommendedName>
        <fullName evidence="4">Solute-binding protein family 5 domain-containing protein</fullName>
    </recommendedName>
</protein>
<evidence type="ECO:0000256" key="1">
    <source>
        <dbReference type="ARBA" id="ARBA00005695"/>
    </source>
</evidence>
<dbReference type="Gene3D" id="3.40.190.10">
    <property type="entry name" value="Periplasmic binding protein-like II"/>
    <property type="match status" value="1"/>
</dbReference>
<sequence>MSSKRRFPSKQQFKLLPRLMNRKERILLFTASALFILSGIGTLIIADRNYSTPIPAEGGSIKEGLIGTPHRINPLLAVSSVDRDLVELIYAGLMRADGKGGLEVELAESYEVSEDGLVYTFWLKKDLYWHDNDVHENERVDADDVIFTIMATKNPLIDSPKRANWEGVSVEKVDEYTVRFILKRPYTPFLENTTLGIIPQHIWGKLTPEKFNLTDLNITPIGAGPYKVESFKKKPDGEIVDYNLVAHKKYKPRSPYINELSFFFFPSEERMIQAYKNGDIDTFSISSDNASQITNDNTYKLLRITLPRIFTIFLNQSKSKLFEDEMVRLALESALDRNDIINTAVNGYAYPQDAPIFYTTSNKTSINSNAIPKSEVKSRLLENGWEENENGILQKETKKEVISLSFTLSTSDDPELIRIAEALKRQWKKAGITANVEIFERNDLEQNKIRPREYEAILFGQVVGFRPDPFAFWHSSQRNDPGLNIALYTNPKVDSLLEEIRVNTDREILNEKYGAFVNIINEEKPAIFLYSPVYLYFVKKDIQGIALERITLTAERFTKVEQWYKNVSNVWNILLK</sequence>
<dbReference type="Proteomes" id="UP000176700">
    <property type="component" value="Unassembled WGS sequence"/>
</dbReference>
<dbReference type="InterPro" id="IPR000914">
    <property type="entry name" value="SBP_5_dom"/>
</dbReference>
<dbReference type="GO" id="GO:1904680">
    <property type="term" value="F:peptide transmembrane transporter activity"/>
    <property type="evidence" value="ECO:0007669"/>
    <property type="project" value="TreeGrafter"/>
</dbReference>
<dbReference type="GO" id="GO:0015833">
    <property type="term" value="P:peptide transport"/>
    <property type="evidence" value="ECO:0007669"/>
    <property type="project" value="TreeGrafter"/>
</dbReference>
<keyword evidence="2" id="KW-0813">Transport</keyword>
<evidence type="ECO:0000256" key="3">
    <source>
        <dbReference type="ARBA" id="ARBA00022729"/>
    </source>
</evidence>
<dbReference type="EMBL" id="MHNI01000031">
    <property type="protein sequence ID" value="OGZ41356.1"/>
    <property type="molecule type" value="Genomic_DNA"/>
</dbReference>
<dbReference type="PIRSF" id="PIRSF002741">
    <property type="entry name" value="MppA"/>
    <property type="match status" value="1"/>
</dbReference>
<evidence type="ECO:0000259" key="4">
    <source>
        <dbReference type="Pfam" id="PF00496"/>
    </source>
</evidence>
<dbReference type="SUPFAM" id="SSF53850">
    <property type="entry name" value="Periplasmic binding protein-like II"/>
    <property type="match status" value="1"/>
</dbReference>
<name>A0A1G2FTE3_9BACT</name>
<keyword evidence="3" id="KW-0732">Signal</keyword>
<dbReference type="AlphaFoldDB" id="A0A1G2FTE3"/>
<dbReference type="GO" id="GO:0043190">
    <property type="term" value="C:ATP-binding cassette (ABC) transporter complex"/>
    <property type="evidence" value="ECO:0007669"/>
    <property type="project" value="InterPro"/>
</dbReference>
<accession>A0A1G2FTE3</accession>
<dbReference type="Gene3D" id="3.10.105.10">
    <property type="entry name" value="Dipeptide-binding Protein, Domain 3"/>
    <property type="match status" value="1"/>
</dbReference>
<gene>
    <name evidence="5" type="ORF">A2W41_01380</name>
</gene>
<evidence type="ECO:0000313" key="5">
    <source>
        <dbReference type="EMBL" id="OGZ41356.1"/>
    </source>
</evidence>
<evidence type="ECO:0000256" key="2">
    <source>
        <dbReference type="ARBA" id="ARBA00022448"/>
    </source>
</evidence>
<feature type="domain" description="Solute-binding protein family 5" evidence="4">
    <location>
        <begin position="105"/>
        <end position="475"/>
    </location>
</feature>
<organism evidence="5 6">
    <name type="scientific">Candidatus Ryanbacteria bacterium RIFCSPHIGHO2_01_45_13</name>
    <dbReference type="NCBI Taxonomy" id="1802112"/>
    <lineage>
        <taxon>Bacteria</taxon>
        <taxon>Candidatus Ryaniibacteriota</taxon>
    </lineage>
</organism>
<dbReference type="Gene3D" id="3.90.76.10">
    <property type="entry name" value="Dipeptide-binding Protein, Domain 1"/>
    <property type="match status" value="1"/>
</dbReference>
<dbReference type="GO" id="GO:0042597">
    <property type="term" value="C:periplasmic space"/>
    <property type="evidence" value="ECO:0007669"/>
    <property type="project" value="UniProtKB-ARBA"/>
</dbReference>
<comment type="similarity">
    <text evidence="1">Belongs to the bacterial solute-binding protein 5 family.</text>
</comment>
<dbReference type="InterPro" id="IPR039424">
    <property type="entry name" value="SBP_5"/>
</dbReference>
<reference evidence="5 6" key="1">
    <citation type="journal article" date="2016" name="Nat. Commun.">
        <title>Thousands of microbial genomes shed light on interconnected biogeochemical processes in an aquifer system.</title>
        <authorList>
            <person name="Anantharaman K."/>
            <person name="Brown C.T."/>
            <person name="Hug L.A."/>
            <person name="Sharon I."/>
            <person name="Castelle C.J."/>
            <person name="Probst A.J."/>
            <person name="Thomas B.C."/>
            <person name="Singh A."/>
            <person name="Wilkins M.J."/>
            <person name="Karaoz U."/>
            <person name="Brodie E.L."/>
            <person name="Williams K.H."/>
            <person name="Hubbard S.S."/>
            <person name="Banfield J.F."/>
        </authorList>
    </citation>
    <scope>NUCLEOTIDE SEQUENCE [LARGE SCALE GENOMIC DNA]</scope>
</reference>
<dbReference type="InterPro" id="IPR030678">
    <property type="entry name" value="Peptide/Ni-bd"/>
</dbReference>